<protein>
    <submittedName>
        <fullName evidence="6">Rieske (2Fe-2S) protein</fullName>
    </submittedName>
</protein>
<evidence type="ECO:0000256" key="3">
    <source>
        <dbReference type="ARBA" id="ARBA00023004"/>
    </source>
</evidence>
<dbReference type="InterPro" id="IPR017941">
    <property type="entry name" value="Rieske_2Fe-2S"/>
</dbReference>
<gene>
    <name evidence="6" type="ORF">ACFSQ3_03480</name>
</gene>
<keyword evidence="2" id="KW-0479">Metal-binding</keyword>
<evidence type="ECO:0000313" key="7">
    <source>
        <dbReference type="Proteomes" id="UP001597393"/>
    </source>
</evidence>
<dbReference type="Pfam" id="PF00355">
    <property type="entry name" value="Rieske"/>
    <property type="match status" value="1"/>
</dbReference>
<dbReference type="SUPFAM" id="SSF50022">
    <property type="entry name" value="ISP domain"/>
    <property type="match status" value="1"/>
</dbReference>
<evidence type="ECO:0000256" key="2">
    <source>
        <dbReference type="ARBA" id="ARBA00022723"/>
    </source>
</evidence>
<feature type="domain" description="Rieske" evidence="5">
    <location>
        <begin position="3"/>
        <end position="95"/>
    </location>
</feature>
<dbReference type="PROSITE" id="PS51296">
    <property type="entry name" value="RIESKE"/>
    <property type="match status" value="1"/>
</dbReference>
<accession>A0ABW5NHK1</accession>
<organism evidence="6 7">
    <name type="scientific">Sphingobacterium corticis</name>
    <dbReference type="NCBI Taxonomy" id="1812823"/>
    <lineage>
        <taxon>Bacteria</taxon>
        <taxon>Pseudomonadati</taxon>
        <taxon>Bacteroidota</taxon>
        <taxon>Sphingobacteriia</taxon>
        <taxon>Sphingobacteriales</taxon>
        <taxon>Sphingobacteriaceae</taxon>
        <taxon>Sphingobacterium</taxon>
    </lineage>
</organism>
<evidence type="ECO:0000313" key="6">
    <source>
        <dbReference type="EMBL" id="MFD2598003.1"/>
    </source>
</evidence>
<evidence type="ECO:0000259" key="5">
    <source>
        <dbReference type="PROSITE" id="PS51296"/>
    </source>
</evidence>
<dbReference type="CDD" id="cd03467">
    <property type="entry name" value="Rieske"/>
    <property type="match status" value="1"/>
</dbReference>
<proteinExistence type="predicted"/>
<name>A0ABW5NHK1_9SPHI</name>
<dbReference type="InterPro" id="IPR036922">
    <property type="entry name" value="Rieske_2Fe-2S_sf"/>
</dbReference>
<keyword evidence="3" id="KW-0408">Iron</keyword>
<keyword evidence="1" id="KW-0001">2Fe-2S</keyword>
<reference evidence="7" key="1">
    <citation type="journal article" date="2019" name="Int. J. Syst. Evol. Microbiol.">
        <title>The Global Catalogue of Microorganisms (GCM) 10K type strain sequencing project: providing services to taxonomists for standard genome sequencing and annotation.</title>
        <authorList>
            <consortium name="The Broad Institute Genomics Platform"/>
            <consortium name="The Broad Institute Genome Sequencing Center for Infectious Disease"/>
            <person name="Wu L."/>
            <person name="Ma J."/>
        </authorList>
    </citation>
    <scope>NUCLEOTIDE SEQUENCE [LARGE SCALE GENOMIC DNA]</scope>
    <source>
        <strain evidence="7">KCTC 42248</strain>
    </source>
</reference>
<dbReference type="Gene3D" id="2.102.10.10">
    <property type="entry name" value="Rieske [2Fe-2S] iron-sulphur domain"/>
    <property type="match status" value="1"/>
</dbReference>
<dbReference type="RefSeq" id="WP_380867505.1">
    <property type="nucleotide sequence ID" value="NZ_JBHUMA010000004.1"/>
</dbReference>
<keyword evidence="7" id="KW-1185">Reference proteome</keyword>
<dbReference type="Proteomes" id="UP001597393">
    <property type="component" value="Unassembled WGS sequence"/>
</dbReference>
<evidence type="ECO:0000256" key="4">
    <source>
        <dbReference type="ARBA" id="ARBA00023014"/>
    </source>
</evidence>
<comment type="caution">
    <text evidence="6">The sequence shown here is derived from an EMBL/GenBank/DDBJ whole genome shotgun (WGS) entry which is preliminary data.</text>
</comment>
<keyword evidence="4" id="KW-0411">Iron-sulfur</keyword>
<sequence length="105" mass="12023">MKWHKINLPAEYGLSSLKVEGKKLCLIYEEAKLQVTSSKCPHAGADLSQGWCENGKLVCPYHRHQFDVETGKGDPGQGNYIRTYPTKFKNGNWYIGISSPWWKMF</sequence>
<evidence type="ECO:0000256" key="1">
    <source>
        <dbReference type="ARBA" id="ARBA00022714"/>
    </source>
</evidence>
<dbReference type="EMBL" id="JBHUMA010000004">
    <property type="protein sequence ID" value="MFD2598003.1"/>
    <property type="molecule type" value="Genomic_DNA"/>
</dbReference>